<evidence type="ECO:0000313" key="2">
    <source>
        <dbReference type="Proteomes" id="UP000048949"/>
    </source>
</evidence>
<protein>
    <submittedName>
        <fullName evidence="1">Putative secreted (Periplasmic) protein</fullName>
    </submittedName>
</protein>
<dbReference type="OrthoDB" id="7165680at2"/>
<gene>
    <name evidence="1" type="ORF">NIG5292_00590</name>
</gene>
<keyword evidence="2" id="KW-1185">Reference proteome</keyword>
<dbReference type="Proteomes" id="UP000048949">
    <property type="component" value="Unassembled WGS sequence"/>
</dbReference>
<accession>A0A0U1NIM1</accession>
<reference evidence="1 2" key="1">
    <citation type="submission" date="2015-04" db="EMBL/GenBank/DDBJ databases">
        <authorList>
            <person name="Syromyatnikov M.Y."/>
            <person name="Popov V.N."/>
        </authorList>
    </citation>
    <scope>NUCLEOTIDE SEQUENCE [LARGE SCALE GENOMIC DNA]</scope>
    <source>
        <strain evidence="1 2">CECT 5292</strain>
    </source>
</reference>
<dbReference type="RefSeq" id="WP_048597854.1">
    <property type="nucleotide sequence ID" value="NZ_CBFHGK010000001.1"/>
</dbReference>
<dbReference type="STRING" id="282199.GCA_001049735_00590"/>
<sequence length="117" mass="13081">MRTLLYISAALAVMGLAFWAYQENYRTKDALAEVRVLQRDIAEARDTLGILRGEWAYLNRPERLRDLAEINFDLLGLLPMEPQQFGRVDQISYPSVIAPLGLITGAVDTNATLGDAQ</sequence>
<evidence type="ECO:0000313" key="1">
    <source>
        <dbReference type="EMBL" id="CRK74555.1"/>
    </source>
</evidence>
<proteinExistence type="predicted"/>
<organism evidence="1 2">
    <name type="scientific">Nereida ignava</name>
    <dbReference type="NCBI Taxonomy" id="282199"/>
    <lineage>
        <taxon>Bacteria</taxon>
        <taxon>Pseudomonadati</taxon>
        <taxon>Pseudomonadota</taxon>
        <taxon>Alphaproteobacteria</taxon>
        <taxon>Rhodobacterales</taxon>
        <taxon>Roseobacteraceae</taxon>
        <taxon>Nereida</taxon>
    </lineage>
</organism>
<dbReference type="EMBL" id="CVQV01000003">
    <property type="protein sequence ID" value="CRK74555.1"/>
    <property type="molecule type" value="Genomic_DNA"/>
</dbReference>
<name>A0A0U1NIM1_9RHOB</name>
<dbReference type="AlphaFoldDB" id="A0A0U1NIM1"/>